<evidence type="ECO:0000256" key="1">
    <source>
        <dbReference type="SAM" id="Phobius"/>
    </source>
</evidence>
<keyword evidence="1" id="KW-1133">Transmembrane helix</keyword>
<dbReference type="EMBL" id="CP093547">
    <property type="protein sequence ID" value="UNP30980.1"/>
    <property type="molecule type" value="Genomic_DNA"/>
</dbReference>
<feature type="transmembrane region" description="Helical" evidence="1">
    <location>
        <begin position="295"/>
        <end position="314"/>
    </location>
</feature>
<protein>
    <submittedName>
        <fullName evidence="3">DUF418 domain-containing protein</fullName>
    </submittedName>
</protein>
<evidence type="ECO:0000259" key="2">
    <source>
        <dbReference type="Pfam" id="PF04235"/>
    </source>
</evidence>
<accession>A0ABY3XH79</accession>
<dbReference type="Proteomes" id="UP000829194">
    <property type="component" value="Chromosome"/>
</dbReference>
<gene>
    <name evidence="3" type="ORF">MOV92_06950</name>
</gene>
<feature type="transmembrane region" description="Helical" evidence="1">
    <location>
        <begin position="326"/>
        <end position="347"/>
    </location>
</feature>
<sequence length="416" mass="45206">MIAAPPEFAPIPARERLLALDALRGIALLGILLSNVASFAGPLAELSEGIDPKLSGSDYWLSAFVYVAIRNKFWTLFSLLFGMGFAVMLERARDAGRGFGAVYLRRSIGLLAIGLIHAWLIWAGDILVTYALSAFVLLALRSWSGASWLKLGAALYLGTIAYLLLVAAALTVPGVAQGDAADLARAQAERAAEVAVYAHGDYFAVTGQRLRFFFESTTRGWIMMLPLSLGLFLIGAGLARTGLVADPRRHRALLRGFVRIGLPVGAMLTVVSLMIDSAPSLALFSASSMLAQTLHMLAGLPLALALIAGVLLLMQGGARWPLRFAPAGRMALSNYLGQSLIATWALYHHGLNLWGRLSYTELIAAAVVLFALQMAASTWWLRHFRFGPLEWLWRAFAYWRRPAMRSAFTRGVSSEE</sequence>
<evidence type="ECO:0000313" key="3">
    <source>
        <dbReference type="EMBL" id="UNP30980.1"/>
    </source>
</evidence>
<dbReference type="InterPro" id="IPR052529">
    <property type="entry name" value="Bact_Transport_Assoc"/>
</dbReference>
<feature type="transmembrane region" description="Helical" evidence="1">
    <location>
        <begin position="126"/>
        <end position="143"/>
    </location>
</feature>
<feature type="transmembrane region" description="Helical" evidence="1">
    <location>
        <begin position="359"/>
        <end position="381"/>
    </location>
</feature>
<dbReference type="PANTHER" id="PTHR30590:SF2">
    <property type="entry name" value="INNER MEMBRANE PROTEIN"/>
    <property type="match status" value="1"/>
</dbReference>
<dbReference type="Pfam" id="PF04235">
    <property type="entry name" value="DUF418"/>
    <property type="match status" value="1"/>
</dbReference>
<dbReference type="RefSeq" id="WP_057942161.1">
    <property type="nucleotide sequence ID" value="NZ_CP011131.1"/>
</dbReference>
<feature type="transmembrane region" description="Helical" evidence="1">
    <location>
        <begin position="257"/>
        <end position="275"/>
    </location>
</feature>
<evidence type="ECO:0000313" key="4">
    <source>
        <dbReference type="Proteomes" id="UP000829194"/>
    </source>
</evidence>
<feature type="transmembrane region" description="Helical" evidence="1">
    <location>
        <begin position="64"/>
        <end position="89"/>
    </location>
</feature>
<keyword evidence="1" id="KW-0812">Transmembrane</keyword>
<proteinExistence type="predicted"/>
<name>A0ABY3XH79_9GAMM</name>
<reference evidence="3 4" key="1">
    <citation type="submission" date="2022-03" db="EMBL/GenBank/DDBJ databases">
        <title>Complete genome sequence of Lysobacter capsici VKM B-2533 and Lysobacter gummosus 10.1.1, promising sources of lytic agents.</title>
        <authorList>
            <person name="Tarlachkov S.V."/>
            <person name="Kudryakova I.V."/>
            <person name="Afoshin A.S."/>
            <person name="Leontyevskaya E.A."/>
            <person name="Leontyevskaya N.V."/>
        </authorList>
    </citation>
    <scope>NUCLEOTIDE SEQUENCE [LARGE SCALE GENOMIC DNA]</scope>
    <source>
        <strain evidence="3 4">10.1.1</strain>
    </source>
</reference>
<dbReference type="PANTHER" id="PTHR30590">
    <property type="entry name" value="INNER MEMBRANE PROTEIN"/>
    <property type="match status" value="1"/>
</dbReference>
<dbReference type="InterPro" id="IPR007349">
    <property type="entry name" value="DUF418"/>
</dbReference>
<organism evidence="3 4">
    <name type="scientific">Lysobacter gummosus</name>
    <dbReference type="NCBI Taxonomy" id="262324"/>
    <lineage>
        <taxon>Bacteria</taxon>
        <taxon>Pseudomonadati</taxon>
        <taxon>Pseudomonadota</taxon>
        <taxon>Gammaproteobacteria</taxon>
        <taxon>Lysobacterales</taxon>
        <taxon>Lysobacteraceae</taxon>
        <taxon>Lysobacter</taxon>
    </lineage>
</organism>
<keyword evidence="1" id="KW-0472">Membrane</keyword>
<feature type="transmembrane region" description="Helical" evidence="1">
    <location>
        <begin position="221"/>
        <end position="245"/>
    </location>
</feature>
<feature type="transmembrane region" description="Helical" evidence="1">
    <location>
        <begin position="101"/>
        <end position="120"/>
    </location>
</feature>
<feature type="transmembrane region" description="Helical" evidence="1">
    <location>
        <begin position="22"/>
        <end position="44"/>
    </location>
</feature>
<keyword evidence="4" id="KW-1185">Reference proteome</keyword>
<feature type="domain" description="DUF418" evidence="2">
    <location>
        <begin position="238"/>
        <end position="400"/>
    </location>
</feature>
<feature type="transmembrane region" description="Helical" evidence="1">
    <location>
        <begin position="155"/>
        <end position="176"/>
    </location>
</feature>